<dbReference type="STRING" id="1033810.HLPCO_000152"/>
<organism evidence="3 4">
    <name type="scientific">Haloplasma contractile SSD-17B</name>
    <dbReference type="NCBI Taxonomy" id="1033810"/>
    <lineage>
        <taxon>Bacteria</taxon>
        <taxon>Bacillati</taxon>
        <taxon>Mycoplasmatota</taxon>
        <taxon>Mollicutes</taxon>
        <taxon>Haloplasmatales</taxon>
        <taxon>Haloplasmataceae</taxon>
        <taxon>Haloplasma</taxon>
    </lineage>
</organism>
<evidence type="ECO:0000259" key="2">
    <source>
        <dbReference type="Pfam" id="PF02481"/>
    </source>
</evidence>
<comment type="similarity">
    <text evidence="1">Belongs to the DprA/Smf family.</text>
</comment>
<name>U2EFV1_9MOLU</name>
<gene>
    <name evidence="3" type="ORF">HLPCO_000152</name>
</gene>
<dbReference type="PANTHER" id="PTHR43022:SF1">
    <property type="entry name" value="PROTEIN SMF"/>
    <property type="match status" value="1"/>
</dbReference>
<dbReference type="Gene3D" id="3.40.50.450">
    <property type="match status" value="1"/>
</dbReference>
<protein>
    <submittedName>
        <fullName evidence="3">DNA protecting protein DprA</fullName>
    </submittedName>
</protein>
<keyword evidence="4" id="KW-1185">Reference proteome</keyword>
<dbReference type="OrthoDB" id="9785707at2"/>
<dbReference type="InterPro" id="IPR057666">
    <property type="entry name" value="DrpA_SLOG"/>
</dbReference>
<evidence type="ECO:0000313" key="3">
    <source>
        <dbReference type="EMBL" id="ERJ13501.1"/>
    </source>
</evidence>
<feature type="domain" description="Smf/DprA SLOG" evidence="2">
    <location>
        <begin position="63"/>
        <end position="272"/>
    </location>
</feature>
<dbReference type="RefSeq" id="WP_008826393.1">
    <property type="nucleotide sequence ID" value="NZ_AFNU02000001.1"/>
</dbReference>
<dbReference type="NCBIfam" id="TIGR00732">
    <property type="entry name" value="dprA"/>
    <property type="match status" value="1"/>
</dbReference>
<comment type="caution">
    <text evidence="3">The sequence shown here is derived from an EMBL/GenBank/DDBJ whole genome shotgun (WGS) entry which is preliminary data.</text>
</comment>
<dbReference type="EMBL" id="AFNU02000001">
    <property type="protein sequence ID" value="ERJ13501.1"/>
    <property type="molecule type" value="Genomic_DNA"/>
</dbReference>
<accession>U2EFV1</accession>
<evidence type="ECO:0000313" key="4">
    <source>
        <dbReference type="Proteomes" id="UP000005707"/>
    </source>
</evidence>
<dbReference type="Proteomes" id="UP000005707">
    <property type="component" value="Unassembled WGS sequence"/>
</dbReference>
<proteinExistence type="inferred from homology"/>
<dbReference type="InParanoid" id="U2EFV1"/>
<reference evidence="3 4" key="1">
    <citation type="journal article" date="2011" name="J. Bacteriol.">
        <title>Genome sequence of Haloplasma contractile, an unusual contractile bacterium from a deep-sea anoxic brine lake.</title>
        <authorList>
            <person name="Antunes A."/>
            <person name="Alam I."/>
            <person name="El Dorry H."/>
            <person name="Siam R."/>
            <person name="Robertson A."/>
            <person name="Bajic V.B."/>
            <person name="Stingl U."/>
        </authorList>
    </citation>
    <scope>NUCLEOTIDE SEQUENCE [LARGE SCALE GENOMIC DNA]</scope>
    <source>
        <strain evidence="3 4">SSD-17B</strain>
    </source>
</reference>
<reference evidence="3 4" key="2">
    <citation type="journal article" date="2013" name="PLoS ONE">
        <title>INDIGO - INtegrated Data Warehouse of MIcrobial GenOmes with Examples from the Red Sea Extremophiles.</title>
        <authorList>
            <person name="Alam I."/>
            <person name="Antunes A."/>
            <person name="Kamau A.A."/>
            <person name="Ba Alawi W."/>
            <person name="Kalkatawi M."/>
            <person name="Stingl U."/>
            <person name="Bajic V.B."/>
        </authorList>
    </citation>
    <scope>NUCLEOTIDE SEQUENCE [LARGE SCALE GENOMIC DNA]</scope>
    <source>
        <strain evidence="3 4">SSD-17B</strain>
    </source>
</reference>
<dbReference type="PANTHER" id="PTHR43022">
    <property type="entry name" value="PROTEIN SMF"/>
    <property type="match status" value="1"/>
</dbReference>
<dbReference type="Pfam" id="PF02481">
    <property type="entry name" value="DNA_processg_A"/>
    <property type="match status" value="1"/>
</dbReference>
<dbReference type="InterPro" id="IPR003488">
    <property type="entry name" value="DprA"/>
</dbReference>
<dbReference type="SUPFAM" id="SSF102405">
    <property type="entry name" value="MCP/YpsA-like"/>
    <property type="match status" value="1"/>
</dbReference>
<dbReference type="AlphaFoldDB" id="U2EFV1"/>
<sequence length="273" mass="30814">MTTRDILINLSTLALEVPTLYKYYSAIEKGIPIDAVLSEKHFKTYQALKEVPIEHNLQKQNIKIITIEDKLYPEPLRHIFRPPIVLYYMGDLNLLNKPIIAIIGSRNYSLYGKKVTEHLTKELIKNKIVVISGLAYGIDTIAHRTAINNLGKTISVIGSGFFHIYPKGHEKIAKEIAERHLLISEYPPHEAPVRSHFVFRNRLISALSSGVLVVEAKMKSGTMITVDYALNQGKQIYAIPSNLFEENGKGTNELIKEGAKVVTNIYDILEDFS</sequence>
<dbReference type="eggNOG" id="COG0758">
    <property type="taxonomic scope" value="Bacteria"/>
</dbReference>
<dbReference type="GO" id="GO:0009294">
    <property type="term" value="P:DNA-mediated transformation"/>
    <property type="evidence" value="ECO:0007669"/>
    <property type="project" value="InterPro"/>
</dbReference>
<dbReference type="FunCoup" id="U2EFV1">
    <property type="interactions" value="257"/>
</dbReference>
<evidence type="ECO:0000256" key="1">
    <source>
        <dbReference type="ARBA" id="ARBA00006525"/>
    </source>
</evidence>